<reference evidence="2 3" key="1">
    <citation type="submission" date="2020-07" db="EMBL/GenBank/DDBJ databases">
        <authorList>
            <person name="Feng H."/>
        </authorList>
    </citation>
    <scope>NUCLEOTIDE SEQUENCE [LARGE SCALE GENOMIC DNA]</scope>
    <source>
        <strain evidence="3">s-11</strain>
    </source>
</reference>
<keyword evidence="1" id="KW-0472">Membrane</keyword>
<comment type="caution">
    <text evidence="2">The sequence shown here is derived from an EMBL/GenBank/DDBJ whole genome shotgun (WGS) entry which is preliminary data.</text>
</comment>
<gene>
    <name evidence="2" type="ORF">H1164_17940</name>
</gene>
<dbReference type="AlphaFoldDB" id="A0A7W2AJR5"/>
<evidence type="ECO:0000313" key="2">
    <source>
        <dbReference type="EMBL" id="MBA4544695.1"/>
    </source>
</evidence>
<dbReference type="Proteomes" id="UP000530514">
    <property type="component" value="Unassembled WGS sequence"/>
</dbReference>
<feature type="transmembrane region" description="Helical" evidence="1">
    <location>
        <begin position="40"/>
        <end position="59"/>
    </location>
</feature>
<accession>A0A7W2AJR5</accession>
<evidence type="ECO:0000313" key="3">
    <source>
        <dbReference type="Proteomes" id="UP000530514"/>
    </source>
</evidence>
<protein>
    <submittedName>
        <fullName evidence="2">Uncharacterized protein</fullName>
    </submittedName>
</protein>
<organism evidence="2 3">
    <name type="scientific">Thermoactinomyces daqus</name>
    <dbReference type="NCBI Taxonomy" id="1329516"/>
    <lineage>
        <taxon>Bacteria</taxon>
        <taxon>Bacillati</taxon>
        <taxon>Bacillota</taxon>
        <taxon>Bacilli</taxon>
        <taxon>Bacillales</taxon>
        <taxon>Thermoactinomycetaceae</taxon>
        <taxon>Thermoactinomyces</taxon>
    </lineage>
</organism>
<feature type="transmembrane region" description="Helical" evidence="1">
    <location>
        <begin position="6"/>
        <end position="28"/>
    </location>
</feature>
<keyword evidence="3" id="KW-1185">Reference proteome</keyword>
<dbReference type="RefSeq" id="WP_033102236.1">
    <property type="nucleotide sequence ID" value="NZ_JACEIP010000063.1"/>
</dbReference>
<evidence type="ECO:0000256" key="1">
    <source>
        <dbReference type="SAM" id="Phobius"/>
    </source>
</evidence>
<dbReference type="EMBL" id="JACEIP010000063">
    <property type="protein sequence ID" value="MBA4544695.1"/>
    <property type="molecule type" value="Genomic_DNA"/>
</dbReference>
<keyword evidence="1" id="KW-1133">Transmembrane helix</keyword>
<proteinExistence type="predicted"/>
<name>A0A7W2AJR5_9BACL</name>
<keyword evidence="1" id="KW-0812">Transmembrane</keyword>
<sequence length="74" mass="8218">MFSMILDVIVTVGILLLHVLVAAIFLFGGLRLVKKGKMRGFFGIFAGIVLMHAVFMVSYGKFVAGMNYINMLIY</sequence>